<keyword evidence="2" id="KW-0662">Pyridine nucleotide biosynthesis</keyword>
<dbReference type="CDD" id="cd01011">
    <property type="entry name" value="nicotinamidase"/>
    <property type="match status" value="1"/>
</dbReference>
<dbReference type="PANTHER" id="PTHR11080:SF2">
    <property type="entry name" value="LD05707P"/>
    <property type="match status" value="1"/>
</dbReference>
<evidence type="ECO:0000256" key="6">
    <source>
        <dbReference type="ARBA" id="ARBA00039017"/>
    </source>
</evidence>
<dbReference type="EC" id="3.5.1.19" evidence="6"/>
<dbReference type="PANTHER" id="PTHR11080">
    <property type="entry name" value="PYRAZINAMIDASE/NICOTINAMIDASE"/>
    <property type="match status" value="1"/>
</dbReference>
<evidence type="ECO:0000256" key="3">
    <source>
        <dbReference type="ARBA" id="ARBA00022723"/>
    </source>
</evidence>
<sequence>MTKFPKTTALIVVDLQNDFITGTMAVQKASAIITPINELSKRFETVILTQDYHPSNHVSFADTHDLPQLSVMNMPYGQQVLWAKHCVQGEWGAELSEELNITHARLIVRKGCRQDVDSYSAFIEADGKQTGLDGYLRQIGVDRVFVVGIATDFCVSWTAMDATKLGYQCVVITDASVAIDVNDSFRESLMQMQALGVTLMTIKDVLNQ</sequence>
<protein>
    <recommendedName>
        <fullName evidence="6">nicotinamidase</fullName>
        <ecNumber evidence="6">3.5.1.19</ecNumber>
    </recommendedName>
    <alternativeName>
        <fullName evidence="7">Nicotinamide deamidase</fullName>
    </alternativeName>
</protein>
<accession>A0ABW8U2Y2</accession>
<dbReference type="InterPro" id="IPR052347">
    <property type="entry name" value="Isochorismatase_Nicotinamidase"/>
</dbReference>
<evidence type="ECO:0000256" key="4">
    <source>
        <dbReference type="ARBA" id="ARBA00022801"/>
    </source>
</evidence>
<evidence type="ECO:0000256" key="7">
    <source>
        <dbReference type="ARBA" id="ARBA00043224"/>
    </source>
</evidence>
<evidence type="ECO:0000256" key="2">
    <source>
        <dbReference type="ARBA" id="ARBA00022642"/>
    </source>
</evidence>
<dbReference type="EMBL" id="JBJJXE010000001">
    <property type="protein sequence ID" value="MFL1731503.1"/>
    <property type="molecule type" value="Genomic_DNA"/>
</dbReference>
<gene>
    <name evidence="9" type="ORF">ACJHVH_00580</name>
</gene>
<proteinExistence type="inferred from homology"/>
<name>A0ABW8U2Y2_9GAMM</name>
<comment type="pathway">
    <text evidence="5">Cofactor biosynthesis; nicotinate biosynthesis; nicotinate from nicotinamide: step 1/1.</text>
</comment>
<dbReference type="Proteomes" id="UP001624684">
    <property type="component" value="Unassembled WGS sequence"/>
</dbReference>
<keyword evidence="4" id="KW-0378">Hydrolase</keyword>
<keyword evidence="3" id="KW-0479">Metal-binding</keyword>
<dbReference type="Pfam" id="PF00857">
    <property type="entry name" value="Isochorismatase"/>
    <property type="match status" value="1"/>
</dbReference>
<feature type="domain" description="Isochorismatase-like" evidence="8">
    <location>
        <begin position="8"/>
        <end position="203"/>
    </location>
</feature>
<reference evidence="9 10" key="1">
    <citation type="submission" date="2024-11" db="EMBL/GenBank/DDBJ databases">
        <title>First Report of Moraxella oculi in Brazil in an Infectious Bovine Keratoconjunctivitis Outbreak.</title>
        <authorList>
            <person name="Carvalho C.V."/>
            <person name="Domingues R."/>
            <person name="Coutinho C."/>
            <person name="Honorio N.T.B.S."/>
            <person name="Faza D.R.L.R."/>
            <person name="Carvalho W.A."/>
            <person name="Machado A.B.F."/>
            <person name="Martins M.F."/>
            <person name="Gaspar E.B."/>
        </authorList>
    </citation>
    <scope>NUCLEOTIDE SEQUENCE [LARGE SCALE GENOMIC DNA]</scope>
    <source>
        <strain evidence="9 10">2117LE</strain>
    </source>
</reference>
<keyword evidence="10" id="KW-1185">Reference proteome</keyword>
<dbReference type="InterPro" id="IPR036380">
    <property type="entry name" value="Isochorismatase-like_sf"/>
</dbReference>
<evidence type="ECO:0000313" key="9">
    <source>
        <dbReference type="EMBL" id="MFL1731503.1"/>
    </source>
</evidence>
<comment type="caution">
    <text evidence="9">The sequence shown here is derived from an EMBL/GenBank/DDBJ whole genome shotgun (WGS) entry which is preliminary data.</text>
</comment>
<evidence type="ECO:0000256" key="5">
    <source>
        <dbReference type="ARBA" id="ARBA00037900"/>
    </source>
</evidence>
<dbReference type="Gene3D" id="3.40.50.850">
    <property type="entry name" value="Isochorismatase-like"/>
    <property type="match status" value="1"/>
</dbReference>
<evidence type="ECO:0000259" key="8">
    <source>
        <dbReference type="Pfam" id="PF00857"/>
    </source>
</evidence>
<dbReference type="InterPro" id="IPR000868">
    <property type="entry name" value="Isochorismatase-like_dom"/>
</dbReference>
<evidence type="ECO:0000313" key="10">
    <source>
        <dbReference type="Proteomes" id="UP001624684"/>
    </source>
</evidence>
<evidence type="ECO:0000256" key="1">
    <source>
        <dbReference type="ARBA" id="ARBA00006336"/>
    </source>
</evidence>
<comment type="similarity">
    <text evidence="1">Belongs to the isochorismatase family.</text>
</comment>
<organism evidence="9 10">
    <name type="scientific">Moraxella oculi</name>
    <dbReference type="NCBI Taxonomy" id="2940516"/>
    <lineage>
        <taxon>Bacteria</taxon>
        <taxon>Pseudomonadati</taxon>
        <taxon>Pseudomonadota</taxon>
        <taxon>Gammaproteobacteria</taxon>
        <taxon>Moraxellales</taxon>
        <taxon>Moraxellaceae</taxon>
        <taxon>Moraxella</taxon>
    </lineage>
</organism>
<dbReference type="RefSeq" id="WP_249098595.1">
    <property type="nucleotide sequence ID" value="NZ_JAMBAQ010000003.1"/>
</dbReference>
<dbReference type="SUPFAM" id="SSF52499">
    <property type="entry name" value="Isochorismatase-like hydrolases"/>
    <property type="match status" value="1"/>
</dbReference>